<evidence type="ECO:0000313" key="2">
    <source>
        <dbReference type="Proteomes" id="UP000069272"/>
    </source>
</evidence>
<evidence type="ECO:0000313" key="1">
    <source>
        <dbReference type="EnsemblMetazoa" id="AALB014059-PA"/>
    </source>
</evidence>
<protein>
    <submittedName>
        <fullName evidence="1">Uncharacterized protein</fullName>
    </submittedName>
</protein>
<dbReference type="EnsemblMetazoa" id="AALB014059-RA">
    <property type="protein sequence ID" value="AALB014059-PA"/>
    <property type="gene ID" value="AALB014059"/>
</dbReference>
<dbReference type="VEuPathDB" id="VectorBase:AALB014059"/>
<dbReference type="Proteomes" id="UP000069272">
    <property type="component" value="Chromosome 2L"/>
</dbReference>
<accession>A0A182FWL6</accession>
<dbReference type="AlphaFoldDB" id="A0A182FWL6"/>
<organism evidence="1 2">
    <name type="scientific">Anopheles albimanus</name>
    <name type="common">New world malaria mosquito</name>
    <dbReference type="NCBI Taxonomy" id="7167"/>
    <lineage>
        <taxon>Eukaryota</taxon>
        <taxon>Metazoa</taxon>
        <taxon>Ecdysozoa</taxon>
        <taxon>Arthropoda</taxon>
        <taxon>Hexapoda</taxon>
        <taxon>Insecta</taxon>
        <taxon>Pterygota</taxon>
        <taxon>Neoptera</taxon>
        <taxon>Endopterygota</taxon>
        <taxon>Diptera</taxon>
        <taxon>Nematocera</taxon>
        <taxon>Culicoidea</taxon>
        <taxon>Culicidae</taxon>
        <taxon>Anophelinae</taxon>
        <taxon>Anopheles</taxon>
    </lineage>
</organism>
<keyword evidence="2" id="KW-1185">Reference proteome</keyword>
<sequence length="82" mass="9862">MLQKRDISNVLNMRQLRYGLHSKTSIDSHCHQQLARHFFASLRCTLSFIYYSERSWGTRSLTKARKPQRNPAKSDRKRHFLR</sequence>
<name>A0A182FWL6_ANOAL</name>
<reference evidence="1 2" key="1">
    <citation type="journal article" date="2017" name="G3 (Bethesda)">
        <title>The Physical Genome Mapping of Anopheles albimanus Corrected Scaffold Misassemblies and Identified Interarm Rearrangements in Genus Anopheles.</title>
        <authorList>
            <person name="Artemov G.N."/>
            <person name="Peery A.N."/>
            <person name="Jiang X."/>
            <person name="Tu Z."/>
            <person name="Stegniy V.N."/>
            <person name="Sharakhova M.V."/>
            <person name="Sharakhov I.V."/>
        </authorList>
    </citation>
    <scope>NUCLEOTIDE SEQUENCE [LARGE SCALE GENOMIC DNA]</scope>
    <source>
        <strain evidence="1 2">ALBI9_A</strain>
    </source>
</reference>
<reference evidence="1" key="2">
    <citation type="submission" date="2022-08" db="UniProtKB">
        <authorList>
            <consortium name="EnsemblMetazoa"/>
        </authorList>
    </citation>
    <scope>IDENTIFICATION</scope>
    <source>
        <strain evidence="1">STECLA/ALBI9_A</strain>
    </source>
</reference>
<proteinExistence type="predicted"/>